<organism evidence="3">
    <name type="scientific">Haemonchus placei</name>
    <name type="common">Barber's pole worm</name>
    <dbReference type="NCBI Taxonomy" id="6290"/>
    <lineage>
        <taxon>Eukaryota</taxon>
        <taxon>Metazoa</taxon>
        <taxon>Ecdysozoa</taxon>
        <taxon>Nematoda</taxon>
        <taxon>Chromadorea</taxon>
        <taxon>Rhabditida</taxon>
        <taxon>Rhabditina</taxon>
        <taxon>Rhabditomorpha</taxon>
        <taxon>Strongyloidea</taxon>
        <taxon>Trichostrongylidae</taxon>
        <taxon>Haemonchus</taxon>
    </lineage>
</organism>
<keyword evidence="2" id="KW-1185">Reference proteome</keyword>
<gene>
    <name evidence="1" type="ORF">HPLM_LOCUS20798</name>
</gene>
<dbReference type="EMBL" id="UZAF01022594">
    <property type="protein sequence ID" value="VDO86057.1"/>
    <property type="molecule type" value="Genomic_DNA"/>
</dbReference>
<evidence type="ECO:0000313" key="3">
    <source>
        <dbReference type="WBParaSite" id="HPLM_0002080601-mRNA-1"/>
    </source>
</evidence>
<reference evidence="1 2" key="2">
    <citation type="submission" date="2018-11" db="EMBL/GenBank/DDBJ databases">
        <authorList>
            <consortium name="Pathogen Informatics"/>
        </authorList>
    </citation>
    <scope>NUCLEOTIDE SEQUENCE [LARGE SCALE GENOMIC DNA]</scope>
    <source>
        <strain evidence="1 2">MHpl1</strain>
    </source>
</reference>
<sequence length="32" mass="3581">MLTLFDAHTSLPSIEMITSLELLIRFTGIEST</sequence>
<protein>
    <submittedName>
        <fullName evidence="3">Transposase</fullName>
    </submittedName>
</protein>
<evidence type="ECO:0000313" key="1">
    <source>
        <dbReference type="EMBL" id="VDO86057.1"/>
    </source>
</evidence>
<dbReference type="AlphaFoldDB" id="A0A0N4X8W4"/>
<name>A0A0N4X8W4_HAEPC</name>
<proteinExistence type="predicted"/>
<accession>A0A0N4X8W4</accession>
<evidence type="ECO:0000313" key="2">
    <source>
        <dbReference type="Proteomes" id="UP000268014"/>
    </source>
</evidence>
<dbReference type="WBParaSite" id="HPLM_0002080601-mRNA-1">
    <property type="protein sequence ID" value="HPLM_0002080601-mRNA-1"/>
    <property type="gene ID" value="HPLM_0002080601"/>
</dbReference>
<reference evidence="3" key="1">
    <citation type="submission" date="2017-02" db="UniProtKB">
        <authorList>
            <consortium name="WormBaseParasite"/>
        </authorList>
    </citation>
    <scope>IDENTIFICATION</scope>
</reference>
<dbReference type="Proteomes" id="UP000268014">
    <property type="component" value="Unassembled WGS sequence"/>
</dbReference>